<dbReference type="PANTHER" id="PTHR43054">
    <property type="match status" value="1"/>
</dbReference>
<dbReference type="InterPro" id="IPR055170">
    <property type="entry name" value="GFO_IDH_MocA-like_dom"/>
</dbReference>
<name>A0ABY4CLF2_9BACL</name>
<dbReference type="InterPro" id="IPR036291">
    <property type="entry name" value="NAD(P)-bd_dom_sf"/>
</dbReference>
<dbReference type="RefSeq" id="WP_347435342.1">
    <property type="nucleotide sequence ID" value="NZ_CP089291.1"/>
</dbReference>
<feature type="domain" description="Gfo/Idh/MocA-like oxidoreductase N-terminal" evidence="1">
    <location>
        <begin position="2"/>
        <end position="119"/>
    </location>
</feature>
<dbReference type="SUPFAM" id="SSF55347">
    <property type="entry name" value="Glyceraldehyde-3-phosphate dehydrogenase-like, C-terminal domain"/>
    <property type="match status" value="1"/>
</dbReference>
<dbReference type="Gene3D" id="3.40.50.720">
    <property type="entry name" value="NAD(P)-binding Rossmann-like Domain"/>
    <property type="match status" value="1"/>
</dbReference>
<dbReference type="EMBL" id="CP089291">
    <property type="protein sequence ID" value="UOF88665.1"/>
    <property type="molecule type" value="Genomic_DNA"/>
</dbReference>
<evidence type="ECO:0000259" key="2">
    <source>
        <dbReference type="Pfam" id="PF22725"/>
    </source>
</evidence>
<proteinExistence type="predicted"/>
<feature type="domain" description="GFO/IDH/MocA-like oxidoreductase" evidence="2">
    <location>
        <begin position="138"/>
        <end position="247"/>
    </location>
</feature>
<evidence type="ECO:0000259" key="1">
    <source>
        <dbReference type="Pfam" id="PF01408"/>
    </source>
</evidence>
<keyword evidence="4" id="KW-1185">Reference proteome</keyword>
<dbReference type="InterPro" id="IPR000683">
    <property type="entry name" value="Gfo/Idh/MocA-like_OxRdtase_N"/>
</dbReference>
<reference evidence="3" key="1">
    <citation type="submission" date="2021-12" db="EMBL/GenBank/DDBJ databases">
        <title>Alicyclobacillaceae gen. nov., sp. nov., isolated from chalcocite enrichment system.</title>
        <authorList>
            <person name="Jiang Z."/>
        </authorList>
    </citation>
    <scope>NUCLEOTIDE SEQUENCE</scope>
    <source>
        <strain evidence="3">MYW30-H2</strain>
    </source>
</reference>
<protein>
    <submittedName>
        <fullName evidence="3">Gfo/Idh/MocA family oxidoreductase</fullName>
    </submittedName>
</protein>
<dbReference type="Proteomes" id="UP000830167">
    <property type="component" value="Chromosome"/>
</dbReference>
<dbReference type="SUPFAM" id="SSF51735">
    <property type="entry name" value="NAD(P)-binding Rossmann-fold domains"/>
    <property type="match status" value="1"/>
</dbReference>
<organism evidence="3 4">
    <name type="scientific">Fodinisporobacter ferrooxydans</name>
    <dbReference type="NCBI Taxonomy" id="2901836"/>
    <lineage>
        <taxon>Bacteria</taxon>
        <taxon>Bacillati</taxon>
        <taxon>Bacillota</taxon>
        <taxon>Bacilli</taxon>
        <taxon>Bacillales</taxon>
        <taxon>Alicyclobacillaceae</taxon>
        <taxon>Fodinisporobacter</taxon>
    </lineage>
</organism>
<gene>
    <name evidence="3" type="ORF">LSG31_11950</name>
</gene>
<evidence type="ECO:0000313" key="3">
    <source>
        <dbReference type="EMBL" id="UOF88665.1"/>
    </source>
</evidence>
<dbReference type="PANTHER" id="PTHR43054:SF1">
    <property type="entry name" value="SCYLLO-INOSITOL 2-DEHYDROGENASE (NADP(+)) IOLU"/>
    <property type="match status" value="1"/>
</dbReference>
<dbReference type="Pfam" id="PF22725">
    <property type="entry name" value="GFO_IDH_MocA_C3"/>
    <property type="match status" value="1"/>
</dbReference>
<accession>A0ABY4CLF2</accession>
<dbReference type="Pfam" id="PF01408">
    <property type="entry name" value="GFO_IDH_MocA"/>
    <property type="match status" value="1"/>
</dbReference>
<evidence type="ECO:0000313" key="4">
    <source>
        <dbReference type="Proteomes" id="UP000830167"/>
    </source>
</evidence>
<sequence length="329" mass="37034">MIRFGIIGTGSITEEFIKCASVCEDFSLHAIYSRTEERAKRFAAAYSVEHIFTDLHAMAASDLIDAVYIASPNSFHAEQTILFLQNKKHVLCEKPIASNRNELTKMIHAANENKVRLMEAMKSIYLPNFKAVQDNLYKIGKIRRFFGTFCKYSSRYDLYKAGNNPNTFNPEFSNGSLMDLGVYCMYPVISLFGAPDRMMANALFLESGVDGQGSICLQYKDMEAVLIHSKITNSAIPTEIQGEKGSMMIDKISAPGKIEIIYNTGEVEDLTQQQSDYSMFYEINEFLERIKSDSPESSAHSHMLSLQVMDVLDAVRKEIGLIYPADIHS</sequence>
<dbReference type="Gene3D" id="3.30.360.10">
    <property type="entry name" value="Dihydrodipicolinate Reductase, domain 2"/>
    <property type="match status" value="1"/>
</dbReference>